<dbReference type="EMBL" id="CADCUE010000310">
    <property type="protein sequence ID" value="CAA9364226.1"/>
    <property type="molecule type" value="Genomic_DNA"/>
</dbReference>
<name>A0A6J4MQB1_9ACTN</name>
<keyword evidence="4" id="KW-0067">ATP-binding</keyword>
<sequence length="229" mass="24970">MSQLEDVLKAWLPAQRWYGGKGKAVTAVRVEHEERLSGGEDVRHTLLHVTDQDGQTELYQVLLGHRSGEVEERLKRAVVGEVDGRVLYDAVHDPEAVGFLLSLLAEDRKLSRLAFTSTAQLDAGLPPRVMGAEQSNTSVVYGEDYILKLFRRIQPGLNPDLEITRALAEGGSPYVAAPLGWVEGQVGGEATTLALLQAFQHNSTEGWAMATASVRDLFAEADLHADEVG</sequence>
<gene>
    <name evidence="6" type="ORF">AVDCRST_MAG16-3340</name>
</gene>
<reference evidence="6" key="1">
    <citation type="submission" date="2020-02" db="EMBL/GenBank/DDBJ databases">
        <authorList>
            <person name="Meier V. D."/>
        </authorList>
    </citation>
    <scope>NUCLEOTIDE SEQUENCE</scope>
    <source>
        <strain evidence="6">AVDCRST_MAG16</strain>
    </source>
</reference>
<dbReference type="EC" id="2.7.1.175" evidence="6"/>
<dbReference type="GO" id="GO:0005524">
    <property type="term" value="F:ATP binding"/>
    <property type="evidence" value="ECO:0007669"/>
    <property type="project" value="UniProtKB-KW"/>
</dbReference>
<keyword evidence="1 6" id="KW-0808">Transferase</keyword>
<evidence type="ECO:0000256" key="4">
    <source>
        <dbReference type="ARBA" id="ARBA00022840"/>
    </source>
</evidence>
<evidence type="ECO:0000256" key="1">
    <source>
        <dbReference type="ARBA" id="ARBA00022679"/>
    </source>
</evidence>
<dbReference type="AlphaFoldDB" id="A0A6J4MQB1"/>
<feature type="non-terminal residue" evidence="6">
    <location>
        <position position="229"/>
    </location>
</feature>
<evidence type="ECO:0000256" key="3">
    <source>
        <dbReference type="ARBA" id="ARBA00022777"/>
    </source>
</evidence>
<dbReference type="Pfam" id="PF18085">
    <property type="entry name" value="Mak_N_cap"/>
    <property type="match status" value="1"/>
</dbReference>
<feature type="domain" description="Maltokinase N-terminal cap" evidence="5">
    <location>
        <begin position="11"/>
        <end position="93"/>
    </location>
</feature>
<keyword evidence="2" id="KW-0547">Nucleotide-binding</keyword>
<accession>A0A6J4MQB1</accession>
<protein>
    <submittedName>
        <fullName evidence="6">Maltokinase</fullName>
        <ecNumber evidence="6">2.7.1.175</ecNumber>
    </submittedName>
</protein>
<organism evidence="6">
    <name type="scientific">uncultured Frankineae bacterium</name>
    <dbReference type="NCBI Taxonomy" id="437475"/>
    <lineage>
        <taxon>Bacteria</taxon>
        <taxon>Bacillati</taxon>
        <taxon>Actinomycetota</taxon>
        <taxon>Actinomycetes</taxon>
        <taxon>Frankiales</taxon>
        <taxon>environmental samples</taxon>
    </lineage>
</organism>
<evidence type="ECO:0000313" key="6">
    <source>
        <dbReference type="EMBL" id="CAA9364226.1"/>
    </source>
</evidence>
<dbReference type="InterPro" id="IPR040999">
    <property type="entry name" value="Mak_N_cap"/>
</dbReference>
<proteinExistence type="predicted"/>
<dbReference type="GO" id="GO:0016301">
    <property type="term" value="F:kinase activity"/>
    <property type="evidence" value="ECO:0007669"/>
    <property type="project" value="UniProtKB-KW"/>
</dbReference>
<keyword evidence="3 6" id="KW-0418">Kinase</keyword>
<evidence type="ECO:0000259" key="5">
    <source>
        <dbReference type="Pfam" id="PF18085"/>
    </source>
</evidence>
<evidence type="ECO:0000256" key="2">
    <source>
        <dbReference type="ARBA" id="ARBA00022741"/>
    </source>
</evidence>